<dbReference type="SUPFAM" id="SSF53098">
    <property type="entry name" value="Ribonuclease H-like"/>
    <property type="match status" value="1"/>
</dbReference>
<protein>
    <submittedName>
        <fullName evidence="4">TerD family protein</fullName>
    </submittedName>
</protein>
<keyword evidence="5" id="KW-1185">Reference proteome</keyword>
<dbReference type="Gene3D" id="2.60.60.30">
    <property type="entry name" value="sav2460 like domains"/>
    <property type="match status" value="1"/>
</dbReference>
<dbReference type="InterPro" id="IPR051324">
    <property type="entry name" value="Stress/Tellurium_Resist"/>
</dbReference>
<dbReference type="Gene3D" id="3.30.420.10">
    <property type="entry name" value="Ribonuclease H-like superfamily/Ribonuclease H"/>
    <property type="match status" value="1"/>
</dbReference>
<evidence type="ECO:0000259" key="3">
    <source>
        <dbReference type="PROSITE" id="PS50172"/>
    </source>
</evidence>
<dbReference type="InterPro" id="IPR001357">
    <property type="entry name" value="BRCT_dom"/>
</dbReference>
<dbReference type="Pfam" id="PF00533">
    <property type="entry name" value="BRCT"/>
    <property type="match status" value="1"/>
</dbReference>
<dbReference type="InterPro" id="IPR036420">
    <property type="entry name" value="BRCT_dom_sf"/>
</dbReference>
<dbReference type="SMART" id="SM00479">
    <property type="entry name" value="EXOIII"/>
    <property type="match status" value="1"/>
</dbReference>
<dbReference type="InterPro" id="IPR006054">
    <property type="entry name" value="DnaQ"/>
</dbReference>
<gene>
    <name evidence="4" type="ORF">AB0E65_24725</name>
</gene>
<evidence type="ECO:0000256" key="1">
    <source>
        <dbReference type="ARBA" id="ARBA00008775"/>
    </source>
</evidence>
<evidence type="ECO:0000313" key="4">
    <source>
        <dbReference type="EMBL" id="MEU3557392.1"/>
    </source>
</evidence>
<evidence type="ECO:0000256" key="2">
    <source>
        <dbReference type="SAM" id="MobiDB-lite"/>
    </source>
</evidence>
<dbReference type="PANTHER" id="PTHR32097:SF4">
    <property type="entry name" value="GENERAL STRESS PROTEIN 16U"/>
    <property type="match status" value="1"/>
</dbReference>
<dbReference type="Gene3D" id="3.40.50.10190">
    <property type="entry name" value="BRCT domain"/>
    <property type="match status" value="1"/>
</dbReference>
<comment type="caution">
    <text evidence="4">The sequence shown here is derived from an EMBL/GenBank/DDBJ whole genome shotgun (WGS) entry which is preliminary data.</text>
</comment>
<organism evidence="4 5">
    <name type="scientific">Streptomyces fragilis</name>
    <dbReference type="NCBI Taxonomy" id="67301"/>
    <lineage>
        <taxon>Bacteria</taxon>
        <taxon>Bacillati</taxon>
        <taxon>Actinomycetota</taxon>
        <taxon>Actinomycetes</taxon>
        <taxon>Kitasatosporales</taxon>
        <taxon>Streptomycetaceae</taxon>
        <taxon>Streptomyces</taxon>
    </lineage>
</organism>
<feature type="region of interest" description="Disordered" evidence="2">
    <location>
        <begin position="304"/>
        <end position="347"/>
    </location>
</feature>
<proteinExistence type="inferred from homology"/>
<dbReference type="CDD" id="cd06974">
    <property type="entry name" value="TerD_like"/>
    <property type="match status" value="1"/>
</dbReference>
<feature type="domain" description="BRCT" evidence="3">
    <location>
        <begin position="219"/>
        <end position="289"/>
    </location>
</feature>
<name>A0ABV2YNV1_9ACTN</name>
<dbReference type="Pfam" id="PF02342">
    <property type="entry name" value="TerD"/>
    <property type="match status" value="1"/>
</dbReference>
<dbReference type="InterPro" id="IPR036397">
    <property type="entry name" value="RNaseH_sf"/>
</dbReference>
<feature type="compositionally biased region" description="Polar residues" evidence="2">
    <location>
        <begin position="335"/>
        <end position="344"/>
    </location>
</feature>
<dbReference type="EMBL" id="JBEZUR010000056">
    <property type="protein sequence ID" value="MEU3557392.1"/>
    <property type="molecule type" value="Genomic_DNA"/>
</dbReference>
<dbReference type="CDD" id="cd06127">
    <property type="entry name" value="DEDDh"/>
    <property type="match status" value="1"/>
</dbReference>
<dbReference type="PANTHER" id="PTHR32097">
    <property type="entry name" value="CAMP-BINDING PROTEIN 1-RELATED"/>
    <property type="match status" value="1"/>
</dbReference>
<dbReference type="InterPro" id="IPR013520">
    <property type="entry name" value="Ribonucl_H"/>
</dbReference>
<dbReference type="RefSeq" id="WP_108957265.1">
    <property type="nucleotide sequence ID" value="NZ_BEVZ01000013.1"/>
</dbReference>
<sequence length="635" mass="67494">MALLSVSPEWPTLPEYFHDWALVDVETSGLRPGRDRVLSLAVVTLDGNGRRTGEFSTLLDPGCDPGPVHVHGLTRARLRGAPTFEEIAPQVGALLSSRVLVAHNAQFDYDFLAHEFARVRSWVPVSRRLCTLALNRLVAPATPNLKLETLAAHYGVRQERAHDAQDDVRVLTGILRGSLNAAERLGLSLPLLACPPRQDFKPYVPKTPCAYRNPGRFQEGGSLVQGMKVAVTGETQTAREELIARSVAAGLNMMTTVSGQTSLLVTNDPSERTAKLRRAIAEGVPLVDERTYLRLLDGVRIGQAKGAARADVPDRPRAAATPTSHPTPLPSTPANGASVTDTPTPQLPAQRITTSVARSAPAEEDLPLTGRRVLVLGGTHEEAGAARARAVELGASAAVNLSASVTDIVVLPGGESDRRMSRVNSLALPVHDAKWLAAPAQVPASARRPLPQGPAAADPRDTAEVLVRGAVIDLPGTGEWTVAATWEQLSTCEVDIVAFVVDAREQVAGDEDFVFYGAPEHPDGTVRLAVGGPTEQAVDVDLGRLPLEVSRVVVAAAIDGDATFSDVGAVEMLATCGVGEAPTARATLDAATTERTMILAELYRRGDGWRLRAVGQGYDHTLADLARQYGVDVAE</sequence>
<dbReference type="InterPro" id="IPR003325">
    <property type="entry name" value="TerD"/>
</dbReference>
<dbReference type="NCBIfam" id="TIGR00573">
    <property type="entry name" value="dnaq"/>
    <property type="match status" value="1"/>
</dbReference>
<dbReference type="SUPFAM" id="SSF52113">
    <property type="entry name" value="BRCT domain"/>
    <property type="match status" value="1"/>
</dbReference>
<evidence type="ECO:0000313" key="5">
    <source>
        <dbReference type="Proteomes" id="UP001550850"/>
    </source>
</evidence>
<comment type="similarity">
    <text evidence="1">Belongs to the CAPAB/TerDEXZ family.</text>
</comment>
<accession>A0ABV2YNV1</accession>
<dbReference type="Pfam" id="PF00929">
    <property type="entry name" value="RNase_T"/>
    <property type="match status" value="1"/>
</dbReference>
<dbReference type="InterPro" id="IPR012337">
    <property type="entry name" value="RNaseH-like_sf"/>
</dbReference>
<reference evidence="4 5" key="1">
    <citation type="submission" date="2024-06" db="EMBL/GenBank/DDBJ databases">
        <title>The Natural Products Discovery Center: Release of the First 8490 Sequenced Strains for Exploring Actinobacteria Biosynthetic Diversity.</title>
        <authorList>
            <person name="Kalkreuter E."/>
            <person name="Kautsar S.A."/>
            <person name="Yang D."/>
            <person name="Bader C.D."/>
            <person name="Teijaro C.N."/>
            <person name="Fluegel L."/>
            <person name="Davis C.M."/>
            <person name="Simpson J.R."/>
            <person name="Lauterbach L."/>
            <person name="Steele A.D."/>
            <person name="Gui C."/>
            <person name="Meng S."/>
            <person name="Li G."/>
            <person name="Viehrig K."/>
            <person name="Ye F."/>
            <person name="Su P."/>
            <person name="Kiefer A.F."/>
            <person name="Nichols A."/>
            <person name="Cepeda A.J."/>
            <person name="Yan W."/>
            <person name="Fan B."/>
            <person name="Jiang Y."/>
            <person name="Adhikari A."/>
            <person name="Zheng C.-J."/>
            <person name="Schuster L."/>
            <person name="Cowan T.M."/>
            <person name="Smanski M.J."/>
            <person name="Chevrette M.G."/>
            <person name="De Carvalho L.P.S."/>
            <person name="Shen B."/>
        </authorList>
    </citation>
    <scope>NUCLEOTIDE SEQUENCE [LARGE SCALE GENOMIC DNA]</scope>
    <source>
        <strain evidence="4 5">NPDC038104</strain>
    </source>
</reference>
<dbReference type="PROSITE" id="PS50172">
    <property type="entry name" value="BRCT"/>
    <property type="match status" value="1"/>
</dbReference>
<dbReference type="Proteomes" id="UP001550850">
    <property type="component" value="Unassembled WGS sequence"/>
</dbReference>